<dbReference type="Pfam" id="PF24674">
    <property type="entry name" value="MACPF_SNTX"/>
    <property type="match status" value="1"/>
</dbReference>
<reference evidence="3" key="1">
    <citation type="submission" date="2022-11" db="UniProtKB">
        <authorList>
            <consortium name="WormBaseParasite"/>
        </authorList>
    </citation>
    <scope>IDENTIFICATION</scope>
</reference>
<organism evidence="2 3">
    <name type="scientific">Acrobeloides nanus</name>
    <dbReference type="NCBI Taxonomy" id="290746"/>
    <lineage>
        <taxon>Eukaryota</taxon>
        <taxon>Metazoa</taxon>
        <taxon>Ecdysozoa</taxon>
        <taxon>Nematoda</taxon>
        <taxon>Chromadorea</taxon>
        <taxon>Rhabditida</taxon>
        <taxon>Tylenchina</taxon>
        <taxon>Cephalobomorpha</taxon>
        <taxon>Cephaloboidea</taxon>
        <taxon>Cephalobidae</taxon>
        <taxon>Acrobeloides</taxon>
    </lineage>
</organism>
<name>A0A914DKB3_9BILA</name>
<proteinExistence type="predicted"/>
<dbReference type="AlphaFoldDB" id="A0A914DKB3"/>
<evidence type="ECO:0000259" key="1">
    <source>
        <dbReference type="Pfam" id="PF24674"/>
    </source>
</evidence>
<accession>A0A914DKB3</accession>
<dbReference type="WBParaSite" id="ACRNAN_scaffold2779.g8867.t1">
    <property type="protein sequence ID" value="ACRNAN_scaffold2779.g8867.t1"/>
    <property type="gene ID" value="ACRNAN_scaffold2779.g8867"/>
</dbReference>
<dbReference type="Proteomes" id="UP000887540">
    <property type="component" value="Unplaced"/>
</dbReference>
<evidence type="ECO:0000313" key="2">
    <source>
        <dbReference type="Proteomes" id="UP000887540"/>
    </source>
</evidence>
<evidence type="ECO:0000313" key="3">
    <source>
        <dbReference type="WBParaSite" id="ACRNAN_scaffold2779.g8867.t1"/>
    </source>
</evidence>
<dbReference type="InterPro" id="IPR056072">
    <property type="entry name" value="SNTX_MACPF/CDC-like_dom"/>
</dbReference>
<dbReference type="PANTHER" id="PTHR31594">
    <property type="entry name" value="AIG1-TYPE G DOMAIN-CONTAINING PROTEIN"/>
    <property type="match status" value="1"/>
</dbReference>
<protein>
    <recommendedName>
        <fullName evidence="1">SNTX MACPF/CDC-like domain-containing protein</fullName>
    </recommendedName>
</protein>
<sequence>MTDITRQALGRKASIGDFYDARSDTIIENTLHFPENLLAVAYHSFDNKSLNEMWGDSFEEKFRHLQVEDELQASYHARYLLGFDVDGHAKFIFRRQKTQEIFYTLLYRHRTQTKRLNYEKSQIFIANNYKELPADATHIITDIDYGGVATFTVGGMLEDGVDKSELKEKLCKTINSLKEDNWSYDFDENLTIYLDHDFSNDNQGLHDTFNDLSIVREFYRNFNMKIRTINNGIGVPIAFHMQPLEMLQMEQEFPKAFHVPPSEIKRITDMFDELEKSKIEVDTLNCLFAEYAYCISVPKEDTLSVDSRKLLTDISTDLDLFAGDRIEALQDYLLKTRKENSSNSIVDCYASREEHRSKVIEKLQSPKIRIDTEKINYIKRLKGSGVIYLKKGQKLDKEIEALNCRHCYIFFGRFSLPGKEAKFDEHRKNFDKLIQQNSTAFFVDVQMHKDLKEIFAKQNLYNLPSASQIGNQIWRYCVNSNGKPELKFDC</sequence>
<keyword evidence="2" id="KW-1185">Reference proteome</keyword>
<feature type="domain" description="SNTX MACPF/CDC-like" evidence="1">
    <location>
        <begin position="4"/>
        <end position="147"/>
    </location>
</feature>
<dbReference type="PANTHER" id="PTHR31594:SF14">
    <property type="entry name" value="FIBRONECTIN TYPE-III DOMAIN-CONTAINING PROTEIN"/>
    <property type="match status" value="1"/>
</dbReference>
<dbReference type="InterPro" id="IPR052090">
    <property type="entry name" value="Cytolytic_pore-forming_toxin"/>
</dbReference>